<dbReference type="InterPro" id="IPR003724">
    <property type="entry name" value="CblAdoTrfase_CobA"/>
</dbReference>
<dbReference type="Proteomes" id="UP000657006">
    <property type="component" value="Unassembled WGS sequence"/>
</dbReference>
<comment type="caution">
    <text evidence="1">The sequence shown here is derived from an EMBL/GenBank/DDBJ whole genome shotgun (WGS) entry which is preliminary data.</text>
</comment>
<dbReference type="Gene3D" id="3.40.50.300">
    <property type="entry name" value="P-loop containing nucleotide triphosphate hydrolases"/>
    <property type="match status" value="1"/>
</dbReference>
<dbReference type="GO" id="GO:0009236">
    <property type="term" value="P:cobalamin biosynthetic process"/>
    <property type="evidence" value="ECO:0007669"/>
    <property type="project" value="InterPro"/>
</dbReference>
<name>A0A926DT20_9FIRM</name>
<reference evidence="1" key="1">
    <citation type="submission" date="2020-08" db="EMBL/GenBank/DDBJ databases">
        <title>Genome public.</title>
        <authorList>
            <person name="Liu C."/>
            <person name="Sun Q."/>
        </authorList>
    </citation>
    <scope>NUCLEOTIDE SEQUENCE</scope>
    <source>
        <strain evidence="1">NSJ-32</strain>
    </source>
</reference>
<dbReference type="InterPro" id="IPR027417">
    <property type="entry name" value="P-loop_NTPase"/>
</dbReference>
<sequence>MSEMRTGLVHAYFGEGKGKSTAALGLGLRCAGSGMTVFVIQFLKSSQSGELEAVKRLEPAFKIFRFDRMRREIWPSTAQQMEESRKDSANAMQFARKVMSAHQCDVLILDEVLTAIAQRIVELNEVLDLIEKKPTDIEIVVTGKTLPDAIYRRSNYVTEMRLWKHPRQDGIEAREGIEY</sequence>
<dbReference type="Pfam" id="PF02572">
    <property type="entry name" value="CobA_CobO_BtuR"/>
    <property type="match status" value="1"/>
</dbReference>
<dbReference type="AlphaFoldDB" id="A0A926DT20"/>
<dbReference type="EMBL" id="JACRSQ010000030">
    <property type="protein sequence ID" value="MBC8544763.1"/>
    <property type="molecule type" value="Genomic_DNA"/>
</dbReference>
<proteinExistence type="predicted"/>
<dbReference type="PANTHER" id="PTHR46638:SF1">
    <property type="entry name" value="CORRINOID ADENOSYLTRANSFERASE"/>
    <property type="match status" value="1"/>
</dbReference>
<keyword evidence="2" id="KW-1185">Reference proteome</keyword>
<dbReference type="PIRSF" id="PIRSF015617">
    <property type="entry name" value="Adensltrnsf_CobA"/>
    <property type="match status" value="1"/>
</dbReference>
<dbReference type="GO" id="GO:0005524">
    <property type="term" value="F:ATP binding"/>
    <property type="evidence" value="ECO:0007669"/>
    <property type="project" value="InterPro"/>
</dbReference>
<accession>A0A926DT20</accession>
<organism evidence="1 2">
    <name type="scientific">Bianquea renquensis</name>
    <dbReference type="NCBI Taxonomy" id="2763661"/>
    <lineage>
        <taxon>Bacteria</taxon>
        <taxon>Bacillati</taxon>
        <taxon>Bacillota</taxon>
        <taxon>Clostridia</taxon>
        <taxon>Eubacteriales</taxon>
        <taxon>Bianqueaceae</taxon>
        <taxon>Bianquea</taxon>
    </lineage>
</organism>
<dbReference type="PANTHER" id="PTHR46638">
    <property type="entry name" value="CORRINOID ADENOSYLTRANSFERASE"/>
    <property type="match status" value="1"/>
</dbReference>
<protein>
    <submittedName>
        <fullName evidence="1">Cob(I)yrinic acid a,c-diamide adenosyltransferase</fullName>
    </submittedName>
</protein>
<evidence type="ECO:0000313" key="2">
    <source>
        <dbReference type="Proteomes" id="UP000657006"/>
    </source>
</evidence>
<dbReference type="SUPFAM" id="SSF52540">
    <property type="entry name" value="P-loop containing nucleoside triphosphate hydrolases"/>
    <property type="match status" value="1"/>
</dbReference>
<evidence type="ECO:0000313" key="1">
    <source>
        <dbReference type="EMBL" id="MBC8544763.1"/>
    </source>
</evidence>
<gene>
    <name evidence="1" type="ORF">H8730_14535</name>
</gene>
<dbReference type="GO" id="GO:0008817">
    <property type="term" value="F:corrinoid adenosyltransferase activity"/>
    <property type="evidence" value="ECO:0007669"/>
    <property type="project" value="InterPro"/>
</dbReference>